<sequence length="312" mass="35465">MEAIPEITYLMEHNPELQETGEMVIHTTFNGLVDMDPTVTQSRFSCSLPATEFIEDEASPKTKELYNFLTEELRVDEFDAITLLQKLIQLAISLTSSVEFCAHYALTMWLTLNVVPLNQGSDLDDSPFEEVIRASLDDYERNIGFKPASKLGLGSLSTRIYKRRPKTILVSDRKTKRKIILVGESKTKRRKISLVSESKTKRRKISLVAESKTKKRKISLVAESKTKKRKISLVAESKTKRKTSSMSNHCTICLEEFKEGQEVGTLPCGHEFDNKCIEKWLKVGHTCPLCRYELPCEDDDEYSHANHGVLAN</sequence>
<keyword evidence="6" id="KW-0479">Metal-binding</keyword>
<evidence type="ECO:0000256" key="7">
    <source>
        <dbReference type="ARBA" id="ARBA00022771"/>
    </source>
</evidence>
<protein>
    <recommendedName>
        <fullName evidence="3">RING-type E3 ubiquitin transferase</fullName>
        <ecNumber evidence="3">2.3.2.27</ecNumber>
    </recommendedName>
</protein>
<keyword evidence="9" id="KW-0862">Zinc</keyword>
<evidence type="ECO:0000256" key="3">
    <source>
        <dbReference type="ARBA" id="ARBA00012483"/>
    </source>
</evidence>
<evidence type="ECO:0000256" key="8">
    <source>
        <dbReference type="ARBA" id="ARBA00022786"/>
    </source>
</evidence>
<dbReference type="Gene3D" id="3.30.40.10">
    <property type="entry name" value="Zinc/RING finger domain, C3HC4 (zinc finger)"/>
    <property type="match status" value="1"/>
</dbReference>
<dbReference type="GO" id="GO:0006511">
    <property type="term" value="P:ubiquitin-dependent protein catabolic process"/>
    <property type="evidence" value="ECO:0007669"/>
    <property type="project" value="TreeGrafter"/>
</dbReference>
<comment type="subcellular location">
    <subcellularLocation>
        <location evidence="2">Membrane</location>
        <topology evidence="2">Multi-pass membrane protein</topology>
    </subcellularLocation>
</comment>
<dbReference type="GO" id="GO:0016567">
    <property type="term" value="P:protein ubiquitination"/>
    <property type="evidence" value="ECO:0007669"/>
    <property type="project" value="TreeGrafter"/>
</dbReference>
<keyword evidence="10" id="KW-1133">Transmembrane helix</keyword>
<dbReference type="STRING" id="72664.V4LHB1"/>
<keyword evidence="7 12" id="KW-0863">Zinc-finger</keyword>
<keyword evidence="11" id="KW-0472">Membrane</keyword>
<accession>V4LHB1</accession>
<evidence type="ECO:0000256" key="2">
    <source>
        <dbReference type="ARBA" id="ARBA00004141"/>
    </source>
</evidence>
<evidence type="ECO:0000313" key="15">
    <source>
        <dbReference type="Proteomes" id="UP000030689"/>
    </source>
</evidence>
<evidence type="ECO:0000256" key="4">
    <source>
        <dbReference type="ARBA" id="ARBA00022679"/>
    </source>
</evidence>
<keyword evidence="8" id="KW-0833">Ubl conjugation pathway</keyword>
<dbReference type="PANTHER" id="PTHR45977">
    <property type="entry name" value="TARGET OF ERK KINASE MPK-1"/>
    <property type="match status" value="1"/>
</dbReference>
<dbReference type="EMBL" id="KI517464">
    <property type="protein sequence ID" value="ESQ43099.1"/>
    <property type="molecule type" value="Genomic_DNA"/>
</dbReference>
<evidence type="ECO:0000259" key="13">
    <source>
        <dbReference type="PROSITE" id="PS50089"/>
    </source>
</evidence>
<evidence type="ECO:0000256" key="9">
    <source>
        <dbReference type="ARBA" id="ARBA00022833"/>
    </source>
</evidence>
<keyword evidence="15" id="KW-1185">Reference proteome</keyword>
<evidence type="ECO:0000256" key="11">
    <source>
        <dbReference type="ARBA" id="ARBA00023136"/>
    </source>
</evidence>
<keyword evidence="4" id="KW-0808">Transferase</keyword>
<dbReference type="InterPro" id="IPR001841">
    <property type="entry name" value="Znf_RING"/>
</dbReference>
<feature type="domain" description="RING-type" evidence="13">
    <location>
        <begin position="250"/>
        <end position="291"/>
    </location>
</feature>
<evidence type="ECO:0000256" key="5">
    <source>
        <dbReference type="ARBA" id="ARBA00022692"/>
    </source>
</evidence>
<dbReference type="KEGG" id="eus:EUTSA_v10015768mg"/>
<dbReference type="AlphaFoldDB" id="V4LHB1"/>
<gene>
    <name evidence="14" type="ORF">EUTSA_v10015768mg</name>
</gene>
<dbReference type="InterPro" id="IPR013083">
    <property type="entry name" value="Znf_RING/FYVE/PHD"/>
</dbReference>
<evidence type="ECO:0000256" key="12">
    <source>
        <dbReference type="PROSITE-ProRule" id="PRU00175"/>
    </source>
</evidence>
<dbReference type="CDD" id="cd16454">
    <property type="entry name" value="RING-H2_PA-TM-RING"/>
    <property type="match status" value="1"/>
</dbReference>
<dbReference type="GO" id="GO:0061630">
    <property type="term" value="F:ubiquitin protein ligase activity"/>
    <property type="evidence" value="ECO:0007669"/>
    <property type="project" value="UniProtKB-EC"/>
</dbReference>
<dbReference type="GO" id="GO:0000325">
    <property type="term" value="C:plant-type vacuole"/>
    <property type="evidence" value="ECO:0007669"/>
    <property type="project" value="TreeGrafter"/>
</dbReference>
<dbReference type="Proteomes" id="UP000030689">
    <property type="component" value="Unassembled WGS sequence"/>
</dbReference>
<name>V4LHB1_EUTSA</name>
<keyword evidence="5" id="KW-0812">Transmembrane</keyword>
<dbReference type="GO" id="GO:0008270">
    <property type="term" value="F:zinc ion binding"/>
    <property type="evidence" value="ECO:0007669"/>
    <property type="project" value="UniProtKB-KW"/>
</dbReference>
<comment type="catalytic activity">
    <reaction evidence="1">
        <text>S-ubiquitinyl-[E2 ubiquitin-conjugating enzyme]-L-cysteine + [acceptor protein]-L-lysine = [E2 ubiquitin-conjugating enzyme]-L-cysteine + N(6)-ubiquitinyl-[acceptor protein]-L-lysine.</text>
        <dbReference type="EC" id="2.3.2.27"/>
    </reaction>
</comment>
<proteinExistence type="predicted"/>
<dbReference type="EC" id="2.3.2.27" evidence="3"/>
<dbReference type="PROSITE" id="PS50089">
    <property type="entry name" value="ZF_RING_2"/>
    <property type="match status" value="1"/>
</dbReference>
<evidence type="ECO:0000256" key="1">
    <source>
        <dbReference type="ARBA" id="ARBA00000900"/>
    </source>
</evidence>
<evidence type="ECO:0000256" key="6">
    <source>
        <dbReference type="ARBA" id="ARBA00022723"/>
    </source>
</evidence>
<dbReference type="GO" id="GO:0016020">
    <property type="term" value="C:membrane"/>
    <property type="evidence" value="ECO:0007669"/>
    <property type="project" value="UniProtKB-SubCell"/>
</dbReference>
<dbReference type="PANTHER" id="PTHR45977:SF13">
    <property type="entry name" value="GB|AAF27103.1"/>
    <property type="match status" value="1"/>
</dbReference>
<dbReference type="eggNOG" id="KOG0800">
    <property type="taxonomic scope" value="Eukaryota"/>
</dbReference>
<dbReference type="SUPFAM" id="SSF57850">
    <property type="entry name" value="RING/U-box"/>
    <property type="match status" value="1"/>
</dbReference>
<reference evidence="14 15" key="1">
    <citation type="journal article" date="2013" name="Front. Plant Sci.">
        <title>The Reference Genome of the Halophytic Plant Eutrema salsugineum.</title>
        <authorList>
            <person name="Yang R."/>
            <person name="Jarvis D.E."/>
            <person name="Chen H."/>
            <person name="Beilstein M.A."/>
            <person name="Grimwood J."/>
            <person name="Jenkins J."/>
            <person name="Shu S."/>
            <person name="Prochnik S."/>
            <person name="Xin M."/>
            <person name="Ma C."/>
            <person name="Schmutz J."/>
            <person name="Wing R.A."/>
            <person name="Mitchell-Olds T."/>
            <person name="Schumaker K.S."/>
            <person name="Wang X."/>
        </authorList>
    </citation>
    <scope>NUCLEOTIDE SEQUENCE [LARGE SCALE GENOMIC DNA]</scope>
</reference>
<organism evidence="14 15">
    <name type="scientific">Eutrema salsugineum</name>
    <name type="common">Saltwater cress</name>
    <name type="synonym">Sisymbrium salsugineum</name>
    <dbReference type="NCBI Taxonomy" id="72664"/>
    <lineage>
        <taxon>Eukaryota</taxon>
        <taxon>Viridiplantae</taxon>
        <taxon>Streptophyta</taxon>
        <taxon>Embryophyta</taxon>
        <taxon>Tracheophyta</taxon>
        <taxon>Spermatophyta</taxon>
        <taxon>Magnoliopsida</taxon>
        <taxon>eudicotyledons</taxon>
        <taxon>Gunneridae</taxon>
        <taxon>Pentapetalae</taxon>
        <taxon>rosids</taxon>
        <taxon>malvids</taxon>
        <taxon>Brassicales</taxon>
        <taxon>Brassicaceae</taxon>
        <taxon>Eutremeae</taxon>
        <taxon>Eutrema</taxon>
    </lineage>
</organism>
<dbReference type="Gramene" id="ESQ43099">
    <property type="protein sequence ID" value="ESQ43099"/>
    <property type="gene ID" value="EUTSA_v10015768mg"/>
</dbReference>
<evidence type="ECO:0000313" key="14">
    <source>
        <dbReference type="EMBL" id="ESQ43099.1"/>
    </source>
</evidence>
<evidence type="ECO:0000256" key="10">
    <source>
        <dbReference type="ARBA" id="ARBA00022989"/>
    </source>
</evidence>
<dbReference type="SMART" id="SM00184">
    <property type="entry name" value="RING"/>
    <property type="match status" value="1"/>
</dbReference>
<dbReference type="Pfam" id="PF13639">
    <property type="entry name" value="zf-RING_2"/>
    <property type="match status" value="1"/>
</dbReference>